<dbReference type="Proteomes" id="UP000678679">
    <property type="component" value="Chromosome 1"/>
</dbReference>
<protein>
    <recommendedName>
        <fullName evidence="2">DUF5723 domain-containing protein</fullName>
    </recommendedName>
</protein>
<evidence type="ECO:0000259" key="2">
    <source>
        <dbReference type="Pfam" id="PF18990"/>
    </source>
</evidence>
<dbReference type="EMBL" id="CP076132">
    <property type="protein sequence ID" value="QWG03696.1"/>
    <property type="molecule type" value="Genomic_DNA"/>
</dbReference>
<dbReference type="Pfam" id="PF18990">
    <property type="entry name" value="DUF5723"/>
    <property type="match status" value="2"/>
</dbReference>
<evidence type="ECO:0000313" key="3">
    <source>
        <dbReference type="EMBL" id="QWG03696.1"/>
    </source>
</evidence>
<feature type="signal peptide" evidence="1">
    <location>
        <begin position="1"/>
        <end position="25"/>
    </location>
</feature>
<gene>
    <name evidence="3" type="ORF">KMW28_08950</name>
</gene>
<keyword evidence="4" id="KW-1185">Reference proteome</keyword>
<dbReference type="InterPro" id="IPR043781">
    <property type="entry name" value="DUF5723"/>
</dbReference>
<sequence length="408" mass="46002">MRHKIFYNCTLLLLFLLSFTHQVKAQEESILYFMNDLPQRQHQNPAHKSVYKTSIVLPSMYVNNNSIILPFDVIINGDEFPGSFDLGKIINELNQLEQDEDHATLEIAGLYISNDKISLSFFAREKANFLSYNEELAIPSTFGVSDANETKTLDINHYREYGLGFNYNIKDRLTIGFNAKYLSGLDQVKINGAELDSANQNINSGLVAFESGKNGHGYSVDLGISYQITDRWLVDIAATNLGQIYWNEAYQYAEIGDLYPTPSTDDSSIESKDPYTTNLPMQFVLGGSYDFGHRFLIGATVGGGYYKDIFNPKFSINMHKRFADFLGLGINYSREGTGLERVGASASIGFPGIKAYAITENVFGVIDQWDSDRSLMVRIGVNLNFGYVKKNYLNKKETRSSKIMEAEW</sequence>
<dbReference type="AlphaFoldDB" id="A0AAX1N971"/>
<keyword evidence="1" id="KW-0732">Signal</keyword>
<dbReference type="RefSeq" id="WP_169664521.1">
    <property type="nucleotide sequence ID" value="NZ_CP076132.1"/>
</dbReference>
<name>A0AAX1N971_9BACT</name>
<evidence type="ECO:0000313" key="4">
    <source>
        <dbReference type="Proteomes" id="UP000678679"/>
    </source>
</evidence>
<dbReference type="SUPFAM" id="SSF56935">
    <property type="entry name" value="Porins"/>
    <property type="match status" value="1"/>
</dbReference>
<feature type="chain" id="PRO_5043802335" description="DUF5723 domain-containing protein" evidence="1">
    <location>
        <begin position="26"/>
        <end position="408"/>
    </location>
</feature>
<accession>A0AAX1N971</accession>
<dbReference type="KEGG" id="fya:KMW28_08950"/>
<reference evidence="3 4" key="1">
    <citation type="submission" date="2021-05" db="EMBL/GenBank/DDBJ databases">
        <title>Comparative genomic studies on the polysaccharide-degrading batcterial strains of the Flammeovirga genus.</title>
        <authorList>
            <person name="Zewei F."/>
            <person name="Zheng Z."/>
            <person name="Yu L."/>
            <person name="Ruyue G."/>
            <person name="Yanhong M."/>
            <person name="Yuanyuan C."/>
            <person name="Jingyan G."/>
            <person name="Wenjun H."/>
        </authorList>
    </citation>
    <scope>NUCLEOTIDE SEQUENCE [LARGE SCALE GENOMIC DNA]</scope>
    <source>
        <strain evidence="3 4">NBRC:100898</strain>
    </source>
</reference>
<proteinExistence type="predicted"/>
<evidence type="ECO:0000256" key="1">
    <source>
        <dbReference type="SAM" id="SignalP"/>
    </source>
</evidence>
<organism evidence="3 4">
    <name type="scientific">Flammeovirga yaeyamensis</name>
    <dbReference type="NCBI Taxonomy" id="367791"/>
    <lineage>
        <taxon>Bacteria</taxon>
        <taxon>Pseudomonadati</taxon>
        <taxon>Bacteroidota</taxon>
        <taxon>Cytophagia</taxon>
        <taxon>Cytophagales</taxon>
        <taxon>Flammeovirgaceae</taxon>
        <taxon>Flammeovirga</taxon>
    </lineage>
</organism>
<dbReference type="Gene3D" id="2.40.160.60">
    <property type="entry name" value="Outer membrane protein transport protein (OMPP1/FadL/TodX)"/>
    <property type="match status" value="1"/>
</dbReference>
<feature type="domain" description="DUF5723" evidence="2">
    <location>
        <begin position="45"/>
        <end position="195"/>
    </location>
</feature>
<feature type="domain" description="DUF5723" evidence="2">
    <location>
        <begin position="270"/>
        <end position="359"/>
    </location>
</feature>